<evidence type="ECO:0000313" key="3">
    <source>
        <dbReference type="Proteomes" id="UP001157961"/>
    </source>
</evidence>
<dbReference type="EMBL" id="FXTY01000004">
    <property type="protein sequence ID" value="SMP23504.1"/>
    <property type="molecule type" value="Genomic_DNA"/>
</dbReference>
<sequence length="268" mass="28242">MALDTRKTPDMHWRVLGQGPRAALALHCNLGHSGAFRGIGAALDDLLTIEAPDMPGHGRSAEYVPGTLTGQTMLDAILARLDGPVDVIGHSYGGLLGLQLAIERPDLVRSLSLFEPVMMLAAKAAAPEAVAKNDAHMGQVFALNDAGDPEAAVRMFVEEWGNGTSWEALPEETRATFTRQVPFVVASQQDVLEDIGTIMPRLGEIAVPVVVMDGAESPAIMKPVCDGVAGAVQNGRRVTVAGAGHMGAITHADVLAAEVRRMVESTLD</sequence>
<evidence type="ECO:0000259" key="1">
    <source>
        <dbReference type="Pfam" id="PF12697"/>
    </source>
</evidence>
<dbReference type="Pfam" id="PF12697">
    <property type="entry name" value="Abhydrolase_6"/>
    <property type="match status" value="1"/>
</dbReference>
<dbReference type="InterPro" id="IPR050228">
    <property type="entry name" value="Carboxylesterase_BioH"/>
</dbReference>
<dbReference type="RefSeq" id="WP_283426314.1">
    <property type="nucleotide sequence ID" value="NZ_FXTY01000004.1"/>
</dbReference>
<dbReference type="Gene3D" id="3.40.50.1820">
    <property type="entry name" value="alpha/beta hydrolase"/>
    <property type="match status" value="1"/>
</dbReference>
<proteinExistence type="predicted"/>
<dbReference type="PANTHER" id="PTHR43194:SF2">
    <property type="entry name" value="PEROXISOMAL MEMBRANE PROTEIN LPX1"/>
    <property type="match status" value="1"/>
</dbReference>
<feature type="domain" description="AB hydrolase-1" evidence="1">
    <location>
        <begin position="26"/>
        <end position="257"/>
    </location>
</feature>
<protein>
    <submittedName>
        <fullName evidence="2">Pimeloyl-ACP methyl ester carboxylesterase</fullName>
    </submittedName>
</protein>
<dbReference type="Proteomes" id="UP001157961">
    <property type="component" value="Unassembled WGS sequence"/>
</dbReference>
<dbReference type="PANTHER" id="PTHR43194">
    <property type="entry name" value="HYDROLASE ALPHA/BETA FOLD FAMILY"/>
    <property type="match status" value="1"/>
</dbReference>
<dbReference type="PRINTS" id="PR00111">
    <property type="entry name" value="ABHYDROLASE"/>
</dbReference>
<comment type="caution">
    <text evidence="2">The sequence shown here is derived from an EMBL/GenBank/DDBJ whole genome shotgun (WGS) entry which is preliminary data.</text>
</comment>
<dbReference type="InterPro" id="IPR029058">
    <property type="entry name" value="AB_hydrolase_fold"/>
</dbReference>
<dbReference type="InterPro" id="IPR000073">
    <property type="entry name" value="AB_hydrolase_1"/>
</dbReference>
<accession>A0ABY1P179</accession>
<reference evidence="2 3" key="1">
    <citation type="submission" date="2017-05" db="EMBL/GenBank/DDBJ databases">
        <authorList>
            <person name="Varghese N."/>
            <person name="Submissions S."/>
        </authorList>
    </citation>
    <scope>NUCLEOTIDE SEQUENCE [LARGE SCALE GENOMIC DNA]</scope>
    <source>
        <strain evidence="2 3">DSM 29734</strain>
    </source>
</reference>
<gene>
    <name evidence="2" type="ORF">SAMN06265373_104374</name>
</gene>
<name>A0ABY1P179_9RHOB</name>
<evidence type="ECO:0000313" key="2">
    <source>
        <dbReference type="EMBL" id="SMP23504.1"/>
    </source>
</evidence>
<dbReference type="SUPFAM" id="SSF53474">
    <property type="entry name" value="alpha/beta-Hydrolases"/>
    <property type="match status" value="1"/>
</dbReference>
<keyword evidence="3" id="KW-1185">Reference proteome</keyword>
<organism evidence="2 3">
    <name type="scientific">Shimia sagamensis</name>
    <dbReference type="NCBI Taxonomy" id="1566352"/>
    <lineage>
        <taxon>Bacteria</taxon>
        <taxon>Pseudomonadati</taxon>
        <taxon>Pseudomonadota</taxon>
        <taxon>Alphaproteobacteria</taxon>
        <taxon>Rhodobacterales</taxon>
        <taxon>Roseobacteraceae</taxon>
    </lineage>
</organism>